<organism evidence="2 3">
    <name type="scientific">Azomonas agilis</name>
    <dbReference type="NCBI Taxonomy" id="116849"/>
    <lineage>
        <taxon>Bacteria</taxon>
        <taxon>Pseudomonadati</taxon>
        <taxon>Pseudomonadota</taxon>
        <taxon>Gammaproteobacteria</taxon>
        <taxon>Pseudomonadales</taxon>
        <taxon>Pseudomonadaceae</taxon>
        <taxon>Azomonas</taxon>
    </lineage>
</organism>
<dbReference type="EMBL" id="VLKG01000006">
    <property type="protein sequence ID" value="TWH65019.1"/>
    <property type="molecule type" value="Genomic_DNA"/>
</dbReference>
<dbReference type="Gene3D" id="3.40.50.150">
    <property type="entry name" value="Vaccinia Virus protein VP39"/>
    <property type="match status" value="1"/>
</dbReference>
<dbReference type="Proteomes" id="UP000319627">
    <property type="component" value="Unassembled WGS sequence"/>
</dbReference>
<dbReference type="RefSeq" id="WP_144571662.1">
    <property type="nucleotide sequence ID" value="NZ_VLKG01000006.1"/>
</dbReference>
<dbReference type="Pfam" id="PF08241">
    <property type="entry name" value="Methyltransf_11"/>
    <property type="match status" value="1"/>
</dbReference>
<feature type="domain" description="Methyltransferase type 11" evidence="1">
    <location>
        <begin position="92"/>
        <end position="133"/>
    </location>
</feature>
<evidence type="ECO:0000313" key="2">
    <source>
        <dbReference type="EMBL" id="TWH65019.1"/>
    </source>
</evidence>
<evidence type="ECO:0000313" key="3">
    <source>
        <dbReference type="Proteomes" id="UP000319627"/>
    </source>
</evidence>
<keyword evidence="2" id="KW-0808">Transferase</keyword>
<dbReference type="OrthoDB" id="6191410at2"/>
<dbReference type="AlphaFoldDB" id="A0A562I1U6"/>
<dbReference type="InterPro" id="IPR013216">
    <property type="entry name" value="Methyltransf_11"/>
</dbReference>
<keyword evidence="3" id="KW-1185">Reference proteome</keyword>
<gene>
    <name evidence="2" type="ORF">LX59_01961</name>
</gene>
<proteinExistence type="predicted"/>
<keyword evidence="2" id="KW-0489">Methyltransferase</keyword>
<dbReference type="InterPro" id="IPR029063">
    <property type="entry name" value="SAM-dependent_MTases_sf"/>
</dbReference>
<name>A0A562I1U6_9GAMM</name>
<comment type="caution">
    <text evidence="2">The sequence shown here is derived from an EMBL/GenBank/DDBJ whole genome shotgun (WGS) entry which is preliminary data.</text>
</comment>
<dbReference type="GO" id="GO:0032259">
    <property type="term" value="P:methylation"/>
    <property type="evidence" value="ECO:0007669"/>
    <property type="project" value="UniProtKB-KW"/>
</dbReference>
<dbReference type="GO" id="GO:0008757">
    <property type="term" value="F:S-adenosylmethionine-dependent methyltransferase activity"/>
    <property type="evidence" value="ECO:0007669"/>
    <property type="project" value="InterPro"/>
</dbReference>
<evidence type="ECO:0000259" key="1">
    <source>
        <dbReference type="Pfam" id="PF08241"/>
    </source>
</evidence>
<protein>
    <submittedName>
        <fullName evidence="2">Methyltransferase family protein</fullName>
    </submittedName>
</protein>
<sequence length="262" mass="30283">MSSRLFASKEPPKLAESRIMELAHHWFCGVEGSRWLEQEQPKLIAECSRILGRYRVHMGPHAGSLLEQPEASSFIRLGTTPDAAIRCHEFAWPIAERCLDAVILQHALEFSRHPQLLLQEAARSLRPGGHLLIVGINPWSLWRWQSRRAADLVPHLHYPMPSRLKSYLSQLGFMLELHCYGGYSMSAEPKWLERHQWPVGGYYLITARKLVSGLIPTRTKWRRSFDTRLAPLSLARDQSCIRPAKVRPPAKIYWTVDERNWH</sequence>
<accession>A0A562I1U6</accession>
<dbReference type="SUPFAM" id="SSF53335">
    <property type="entry name" value="S-adenosyl-L-methionine-dependent methyltransferases"/>
    <property type="match status" value="1"/>
</dbReference>
<reference evidence="2 3" key="1">
    <citation type="submission" date="2019-07" db="EMBL/GenBank/DDBJ databases">
        <title>Genomic Encyclopedia of Type Strains, Phase I: the one thousand microbial genomes (KMG-I) project.</title>
        <authorList>
            <person name="Kyrpides N."/>
        </authorList>
    </citation>
    <scope>NUCLEOTIDE SEQUENCE [LARGE SCALE GENOMIC DNA]</scope>
    <source>
        <strain evidence="2 3">DSM 375</strain>
    </source>
</reference>